<name>A0AAF0CBR7_9GAMM</name>
<dbReference type="RefSeq" id="WP_044841871.1">
    <property type="nucleotide sequence ID" value="NZ_CP059733.1"/>
</dbReference>
<evidence type="ECO:0000313" key="14">
    <source>
        <dbReference type="EMBL" id="WDE07606.1"/>
    </source>
</evidence>
<evidence type="ECO:0000256" key="3">
    <source>
        <dbReference type="ARBA" id="ARBA00007103"/>
    </source>
</evidence>
<keyword evidence="6" id="KW-0028">Amino-acid biosynthesis</keyword>
<dbReference type="InterPro" id="IPR001926">
    <property type="entry name" value="TrpB-like_PALP"/>
</dbReference>
<feature type="domain" description="Tryptophan synthase beta chain-like PALP" evidence="13">
    <location>
        <begin position="10"/>
        <end position="301"/>
    </location>
</feature>
<comment type="pathway">
    <text evidence="2">Amino-acid biosynthesis; L-cysteine biosynthesis; L-cysteine from L-serine: step 2/2.</text>
</comment>
<organism evidence="14 15">
    <name type="scientific">Thalassomonas viridans</name>
    <dbReference type="NCBI Taxonomy" id="137584"/>
    <lineage>
        <taxon>Bacteria</taxon>
        <taxon>Pseudomonadati</taxon>
        <taxon>Pseudomonadota</taxon>
        <taxon>Gammaproteobacteria</taxon>
        <taxon>Alteromonadales</taxon>
        <taxon>Colwelliaceae</taxon>
        <taxon>Thalassomonas</taxon>
    </lineage>
</organism>
<dbReference type="KEGG" id="tvd:SG34_012365"/>
<evidence type="ECO:0000256" key="8">
    <source>
        <dbReference type="ARBA" id="ARBA00022898"/>
    </source>
</evidence>
<dbReference type="CDD" id="cd01561">
    <property type="entry name" value="CBS_like"/>
    <property type="match status" value="1"/>
</dbReference>
<evidence type="ECO:0000256" key="7">
    <source>
        <dbReference type="ARBA" id="ARBA00022679"/>
    </source>
</evidence>
<evidence type="ECO:0000256" key="4">
    <source>
        <dbReference type="ARBA" id="ARBA00012681"/>
    </source>
</evidence>
<dbReference type="SUPFAM" id="SSF53686">
    <property type="entry name" value="Tryptophan synthase beta subunit-like PLP-dependent enzymes"/>
    <property type="match status" value="1"/>
</dbReference>
<dbReference type="InterPro" id="IPR001216">
    <property type="entry name" value="P-phosphate_BS"/>
</dbReference>
<dbReference type="PROSITE" id="PS00901">
    <property type="entry name" value="CYS_SYNTHASE"/>
    <property type="match status" value="1"/>
</dbReference>
<evidence type="ECO:0000259" key="13">
    <source>
        <dbReference type="Pfam" id="PF00291"/>
    </source>
</evidence>
<comment type="similarity">
    <text evidence="3">Belongs to the cysteine synthase/cystathionine beta-synthase family.</text>
</comment>
<evidence type="ECO:0000256" key="12">
    <source>
        <dbReference type="ARBA" id="ARBA00047931"/>
    </source>
</evidence>
<reference evidence="14 15" key="1">
    <citation type="journal article" date="2015" name="Genome Announc.">
        <title>Draft Genome Sequences of Marine Isolates of Thalassomonas viridans and Thalassomonas actiniarum.</title>
        <authorList>
            <person name="Olonade I."/>
            <person name="van Zyl L.J."/>
            <person name="Trindade M."/>
        </authorList>
    </citation>
    <scope>NUCLEOTIDE SEQUENCE [LARGE SCALE GENOMIC DNA]</scope>
    <source>
        <strain evidence="14 15">XOM25</strain>
    </source>
</reference>
<dbReference type="EC" id="2.5.1.47" evidence="4"/>
<keyword evidence="15" id="KW-1185">Reference proteome</keyword>
<dbReference type="AlphaFoldDB" id="A0AAF0CBR7"/>
<protein>
    <recommendedName>
        <fullName evidence="5">Cysteine synthase</fullName>
        <ecNumber evidence="4">2.5.1.47</ecNumber>
    </recommendedName>
    <alternativeName>
        <fullName evidence="10">O-acetylserine (thiol)-lyase</fullName>
    </alternativeName>
    <alternativeName>
        <fullName evidence="11">O-acetylserine sulfhydrylase</fullName>
    </alternativeName>
</protein>
<accession>A0AAF0CBR7</accession>
<dbReference type="InterPro" id="IPR036052">
    <property type="entry name" value="TrpB-like_PALP_sf"/>
</dbReference>
<dbReference type="NCBIfam" id="NF007989">
    <property type="entry name" value="PRK10717.1"/>
    <property type="match status" value="1"/>
</dbReference>
<dbReference type="Gene3D" id="3.40.50.1100">
    <property type="match status" value="2"/>
</dbReference>
<dbReference type="EMBL" id="CP059733">
    <property type="protein sequence ID" value="WDE07606.1"/>
    <property type="molecule type" value="Genomic_DNA"/>
</dbReference>
<evidence type="ECO:0000256" key="1">
    <source>
        <dbReference type="ARBA" id="ARBA00001933"/>
    </source>
</evidence>
<evidence type="ECO:0000256" key="11">
    <source>
        <dbReference type="ARBA" id="ARBA00033075"/>
    </source>
</evidence>
<evidence type="ECO:0000256" key="2">
    <source>
        <dbReference type="ARBA" id="ARBA00004962"/>
    </source>
</evidence>
<evidence type="ECO:0000256" key="10">
    <source>
        <dbReference type="ARBA" id="ARBA00030296"/>
    </source>
</evidence>
<evidence type="ECO:0000313" key="15">
    <source>
        <dbReference type="Proteomes" id="UP000032352"/>
    </source>
</evidence>
<comment type="cofactor">
    <cofactor evidence="1">
        <name>pyridoxal 5'-phosphate</name>
        <dbReference type="ChEBI" id="CHEBI:597326"/>
    </cofactor>
</comment>
<dbReference type="InterPro" id="IPR050214">
    <property type="entry name" value="Cys_Synth/Cystath_Beta-Synth"/>
</dbReference>
<keyword evidence="8" id="KW-0663">Pyridoxal phosphate</keyword>
<dbReference type="PANTHER" id="PTHR10314">
    <property type="entry name" value="CYSTATHIONINE BETA-SYNTHASE"/>
    <property type="match status" value="1"/>
</dbReference>
<dbReference type="Pfam" id="PF00291">
    <property type="entry name" value="PALP"/>
    <property type="match status" value="1"/>
</dbReference>
<sequence>MRVAQTQAGLIGQTDLVKIPSLSRLTGCDIYLKCEFQNPGGSVKDRAALQMVTDAIDSGELRPGMTIVEGTAGNTGIGLAIVAKAFGLEMLAVMPDDQAKEKEMMIALHGGTLKTVPPCPFKDDNHFYHTARRLAQERPDYWWANQFENLSNYKAHYCHTGPEIWQQLGGKLDIFVSVAGTGGTIAGNSRYFKEQSDKVEVWSVDPDGSGIYAYLKTGEYQSQGSSITEGIGIMRLVENFKQAKIDYAIKLPDVDLICIARYVLQQDGMLLGSSTALNVAGALFAALQRGPGKTLVTFACDLGERSASKLYNQAYLEKKGLSVEKTIDELVREYQSGSAGERIVSVNP</sequence>
<gene>
    <name evidence="14" type="ORF">SG34_012365</name>
</gene>
<evidence type="ECO:0000256" key="5">
    <source>
        <dbReference type="ARBA" id="ARBA00019371"/>
    </source>
</evidence>
<reference evidence="14 15" key="2">
    <citation type="journal article" date="2022" name="Mar. Drugs">
        <title>Bioassay-Guided Fractionation Leads to the Detection of Cholic Acid Generated by the Rare Thalassomonas sp.</title>
        <authorList>
            <person name="Pheiffer F."/>
            <person name="Schneider Y.K."/>
            <person name="Hansen E.H."/>
            <person name="Andersen J.H."/>
            <person name="Isaksson J."/>
            <person name="Busche T."/>
            <person name="R C."/>
            <person name="Kalinowski J."/>
            <person name="Zyl L.V."/>
            <person name="Trindade M."/>
        </authorList>
    </citation>
    <scope>NUCLEOTIDE SEQUENCE [LARGE SCALE GENOMIC DNA]</scope>
    <source>
        <strain evidence="14 15">XOM25</strain>
    </source>
</reference>
<dbReference type="GO" id="GO:0004124">
    <property type="term" value="F:cysteine synthase activity"/>
    <property type="evidence" value="ECO:0007669"/>
    <property type="project" value="UniProtKB-EC"/>
</dbReference>
<dbReference type="Proteomes" id="UP000032352">
    <property type="component" value="Chromosome"/>
</dbReference>
<dbReference type="GO" id="GO:0006535">
    <property type="term" value="P:cysteine biosynthetic process from serine"/>
    <property type="evidence" value="ECO:0007669"/>
    <property type="project" value="InterPro"/>
</dbReference>
<evidence type="ECO:0000256" key="6">
    <source>
        <dbReference type="ARBA" id="ARBA00022605"/>
    </source>
</evidence>
<dbReference type="FunFam" id="3.40.50.1100:FF:000016">
    <property type="entry name" value="Cysteine synthase A"/>
    <property type="match status" value="1"/>
</dbReference>
<evidence type="ECO:0000256" key="9">
    <source>
        <dbReference type="ARBA" id="ARBA00023192"/>
    </source>
</evidence>
<comment type="catalytic activity">
    <reaction evidence="12">
        <text>O-acetyl-L-serine + hydrogen sulfide = L-cysteine + acetate</text>
        <dbReference type="Rhea" id="RHEA:14829"/>
        <dbReference type="ChEBI" id="CHEBI:29919"/>
        <dbReference type="ChEBI" id="CHEBI:30089"/>
        <dbReference type="ChEBI" id="CHEBI:35235"/>
        <dbReference type="ChEBI" id="CHEBI:58340"/>
        <dbReference type="EC" id="2.5.1.47"/>
    </reaction>
</comment>
<keyword evidence="9" id="KW-0198">Cysteine biosynthesis</keyword>
<keyword evidence="7" id="KW-0808">Transferase</keyword>
<proteinExistence type="inferred from homology"/>